<evidence type="ECO:0000313" key="6">
    <source>
        <dbReference type="Proteomes" id="UP000243900"/>
    </source>
</evidence>
<name>A0A2P6AR17_9GAMM</name>
<feature type="non-terminal residue" evidence="5">
    <location>
        <position position="1"/>
    </location>
</feature>
<proteinExistence type="predicted"/>
<dbReference type="SUPFAM" id="SSF46689">
    <property type="entry name" value="Homeodomain-like"/>
    <property type="match status" value="1"/>
</dbReference>
<keyword evidence="1" id="KW-0805">Transcription regulation</keyword>
<keyword evidence="2" id="KW-0238">DNA-binding</keyword>
<dbReference type="RefSeq" id="WP_146089299.1">
    <property type="nucleotide sequence ID" value="NZ_PTQZ01000229.1"/>
</dbReference>
<dbReference type="EMBL" id="PTQZ01000229">
    <property type="protein sequence ID" value="PQA34636.1"/>
    <property type="molecule type" value="Genomic_DNA"/>
</dbReference>
<reference evidence="6" key="1">
    <citation type="submission" date="2018-02" db="EMBL/GenBank/DDBJ databases">
        <title>Genome sequencing of Solimonas sp. HR-BB.</title>
        <authorList>
            <person name="Lee Y."/>
            <person name="Jeon C.O."/>
        </authorList>
    </citation>
    <scope>NUCLEOTIDE SEQUENCE [LARGE SCALE GENOMIC DNA]</scope>
    <source>
        <strain evidence="6">HR-E</strain>
    </source>
</reference>
<accession>A0A2P6AR17</accession>
<comment type="caution">
    <text evidence="5">The sequence shown here is derived from an EMBL/GenBank/DDBJ whole genome shotgun (WGS) entry which is preliminary data.</text>
</comment>
<dbReference type="GO" id="GO:0005829">
    <property type="term" value="C:cytosol"/>
    <property type="evidence" value="ECO:0007669"/>
    <property type="project" value="TreeGrafter"/>
</dbReference>
<dbReference type="OrthoDB" id="6506763at2"/>
<dbReference type="Proteomes" id="UP000243900">
    <property type="component" value="Unassembled WGS sequence"/>
</dbReference>
<evidence type="ECO:0000313" key="5">
    <source>
        <dbReference type="EMBL" id="PQA34636.1"/>
    </source>
</evidence>
<dbReference type="PANTHER" id="PTHR47894:SF4">
    <property type="entry name" value="HTH-TYPE TRANSCRIPTIONAL REGULATOR GADX"/>
    <property type="match status" value="1"/>
</dbReference>
<keyword evidence="3" id="KW-0804">Transcription</keyword>
<evidence type="ECO:0000256" key="3">
    <source>
        <dbReference type="ARBA" id="ARBA00023163"/>
    </source>
</evidence>
<keyword evidence="6" id="KW-1185">Reference proteome</keyword>
<evidence type="ECO:0000256" key="2">
    <source>
        <dbReference type="ARBA" id="ARBA00023125"/>
    </source>
</evidence>
<dbReference type="GO" id="GO:0000976">
    <property type="term" value="F:transcription cis-regulatory region binding"/>
    <property type="evidence" value="ECO:0007669"/>
    <property type="project" value="TreeGrafter"/>
</dbReference>
<organism evidence="5 6">
    <name type="scientific">Amnimonas aquatica</name>
    <dbReference type="NCBI Taxonomy" id="2094561"/>
    <lineage>
        <taxon>Bacteria</taxon>
        <taxon>Pseudomonadati</taxon>
        <taxon>Pseudomonadota</taxon>
        <taxon>Gammaproteobacteria</taxon>
        <taxon>Moraxellales</taxon>
        <taxon>Moraxellaceae</taxon>
        <taxon>Amnimonas</taxon>
    </lineage>
</organism>
<dbReference type="PROSITE" id="PS01124">
    <property type="entry name" value="HTH_ARAC_FAMILY_2"/>
    <property type="match status" value="1"/>
</dbReference>
<dbReference type="Gene3D" id="1.10.10.60">
    <property type="entry name" value="Homeodomain-like"/>
    <property type="match status" value="1"/>
</dbReference>
<sequence length="68" mass="7634">RHLAEEYLLDPHLTLNDIAGLLGFSEQSALTRAFRRWHGIGPKAWRRQSAAHQASGFISRSSGFISRS</sequence>
<protein>
    <recommendedName>
        <fullName evidence="4">HTH araC/xylS-type domain-containing protein</fullName>
    </recommendedName>
</protein>
<evidence type="ECO:0000256" key="1">
    <source>
        <dbReference type="ARBA" id="ARBA00023015"/>
    </source>
</evidence>
<feature type="domain" description="HTH araC/xylS-type" evidence="4">
    <location>
        <begin position="1"/>
        <end position="48"/>
    </location>
</feature>
<dbReference type="InterPro" id="IPR018060">
    <property type="entry name" value="HTH_AraC"/>
</dbReference>
<dbReference type="Pfam" id="PF12833">
    <property type="entry name" value="HTH_18"/>
    <property type="match status" value="1"/>
</dbReference>
<dbReference type="PANTHER" id="PTHR47894">
    <property type="entry name" value="HTH-TYPE TRANSCRIPTIONAL REGULATOR GADX"/>
    <property type="match status" value="1"/>
</dbReference>
<dbReference type="InterPro" id="IPR009057">
    <property type="entry name" value="Homeodomain-like_sf"/>
</dbReference>
<dbReference type="GO" id="GO:0003700">
    <property type="term" value="F:DNA-binding transcription factor activity"/>
    <property type="evidence" value="ECO:0007669"/>
    <property type="project" value="InterPro"/>
</dbReference>
<dbReference type="AlphaFoldDB" id="A0A2P6AR17"/>
<gene>
    <name evidence="5" type="ORF">C5O18_08310</name>
</gene>
<evidence type="ECO:0000259" key="4">
    <source>
        <dbReference type="PROSITE" id="PS01124"/>
    </source>
</evidence>